<keyword evidence="3" id="KW-1185">Reference proteome</keyword>
<organism evidence="2 3">
    <name type="scientific">Pochonia chlamydosporia 170</name>
    <dbReference type="NCBI Taxonomy" id="1380566"/>
    <lineage>
        <taxon>Eukaryota</taxon>
        <taxon>Fungi</taxon>
        <taxon>Dikarya</taxon>
        <taxon>Ascomycota</taxon>
        <taxon>Pezizomycotina</taxon>
        <taxon>Sordariomycetes</taxon>
        <taxon>Hypocreomycetidae</taxon>
        <taxon>Hypocreales</taxon>
        <taxon>Clavicipitaceae</taxon>
        <taxon>Pochonia</taxon>
    </lineage>
</organism>
<dbReference type="OrthoDB" id="5095754at2759"/>
<comment type="caution">
    <text evidence="2">The sequence shown here is derived from an EMBL/GenBank/DDBJ whole genome shotgun (WGS) entry which is preliminary data.</text>
</comment>
<reference evidence="2 3" key="1">
    <citation type="journal article" date="2016" name="PLoS Pathog.">
        <title>Biosynthesis of antibiotic leucinostatins in bio-control fungus Purpureocillium lilacinum and their inhibition on phytophthora revealed by genome mining.</title>
        <authorList>
            <person name="Wang G."/>
            <person name="Liu Z."/>
            <person name="Lin R."/>
            <person name="Li E."/>
            <person name="Mao Z."/>
            <person name="Ling J."/>
            <person name="Yang Y."/>
            <person name="Yin W.B."/>
            <person name="Xie B."/>
        </authorList>
    </citation>
    <scope>NUCLEOTIDE SEQUENCE [LARGE SCALE GENOMIC DNA]</scope>
    <source>
        <strain evidence="2">170</strain>
    </source>
</reference>
<feature type="region of interest" description="Disordered" evidence="1">
    <location>
        <begin position="170"/>
        <end position="200"/>
    </location>
</feature>
<evidence type="ECO:0000313" key="3">
    <source>
        <dbReference type="Proteomes" id="UP000078397"/>
    </source>
</evidence>
<dbReference type="RefSeq" id="XP_018136297.1">
    <property type="nucleotide sequence ID" value="XM_018292683.1"/>
</dbReference>
<accession>A0A179EY17</accession>
<evidence type="ECO:0000313" key="2">
    <source>
        <dbReference type="EMBL" id="OAQ58081.1"/>
    </source>
</evidence>
<proteinExistence type="predicted"/>
<dbReference type="AlphaFoldDB" id="A0A179EY17"/>
<dbReference type="GeneID" id="28856677"/>
<gene>
    <name evidence="2" type="ORF">VFPPC_14915</name>
</gene>
<feature type="compositionally biased region" description="Acidic residues" evidence="1">
    <location>
        <begin position="185"/>
        <end position="198"/>
    </location>
</feature>
<sequence length="252" mass="29603">MRKDKESKEFVWWPSFHRGLDDYYQQVESHGKLRKPLPSTCIKHHPNDGWKLAPDAAADECMPYVVQPEQDLLRLSEEEIYAKLGSLREHWSAGTLAPQPDPNAVVLEFNIRSSNYGRPPPRWDVKHRAYISRTWDESNSPGTCATFLRQELEKYEVLLHHRRSLRSRNSHEISGQIWRGSESEPISDDTDATSDEESLGQKRLRQAKLVRKIESLMRQLITLEREKNKSPKQWEHLEKEFKHRLDNVQDVE</sequence>
<protein>
    <submittedName>
        <fullName evidence="2">Uncharacterized protein</fullName>
    </submittedName>
</protein>
<dbReference type="Proteomes" id="UP000078397">
    <property type="component" value="Unassembled WGS sequence"/>
</dbReference>
<name>A0A179EY17_METCM</name>
<evidence type="ECO:0000256" key="1">
    <source>
        <dbReference type="SAM" id="MobiDB-lite"/>
    </source>
</evidence>
<dbReference type="KEGG" id="pchm:VFPPC_14915"/>
<dbReference type="EMBL" id="LSBJ02000018">
    <property type="protein sequence ID" value="OAQ58081.1"/>
    <property type="molecule type" value="Genomic_DNA"/>
</dbReference>